<evidence type="ECO:0000313" key="14">
    <source>
        <dbReference type="Proteomes" id="UP000053477"/>
    </source>
</evidence>
<dbReference type="GO" id="GO:0006886">
    <property type="term" value="P:intracellular protein transport"/>
    <property type="evidence" value="ECO:0007669"/>
    <property type="project" value="InterPro"/>
</dbReference>
<evidence type="ECO:0000256" key="1">
    <source>
        <dbReference type="ARBA" id="ARBA00004395"/>
    </source>
</evidence>
<protein>
    <recommendedName>
        <fullName evidence="3">Conserved oligomeric Golgi complex subunit 3</fullName>
    </recommendedName>
    <alternativeName>
        <fullName evidence="8">Component of oligomeric Golgi complex 3</fullName>
    </alternativeName>
</protein>
<keyword evidence="4" id="KW-0813">Transport</keyword>
<comment type="subcellular location">
    <subcellularLocation>
        <location evidence="1">Golgi apparatus membrane</location>
        <topology evidence="1">Peripheral membrane protein</topology>
    </subcellularLocation>
</comment>
<dbReference type="Pfam" id="PF20671">
    <property type="entry name" value="COG3_C"/>
    <property type="match status" value="1"/>
</dbReference>
<comment type="similarity">
    <text evidence="2">Belongs to the COG3 family.</text>
</comment>
<feature type="compositionally biased region" description="Basic and acidic residues" evidence="10">
    <location>
        <begin position="32"/>
        <end position="44"/>
    </location>
</feature>
<organism evidence="13 14">
    <name type="scientific">Schizopora paradoxa</name>
    <dbReference type="NCBI Taxonomy" id="27342"/>
    <lineage>
        <taxon>Eukaryota</taxon>
        <taxon>Fungi</taxon>
        <taxon>Dikarya</taxon>
        <taxon>Basidiomycota</taxon>
        <taxon>Agaricomycotina</taxon>
        <taxon>Agaricomycetes</taxon>
        <taxon>Hymenochaetales</taxon>
        <taxon>Schizoporaceae</taxon>
        <taxon>Schizopora</taxon>
    </lineage>
</organism>
<dbReference type="InParanoid" id="A0A0H2RRP0"/>
<keyword evidence="5" id="KW-0653">Protein transport</keyword>
<evidence type="ECO:0000313" key="13">
    <source>
        <dbReference type="EMBL" id="KLO14272.1"/>
    </source>
</evidence>
<feature type="coiled-coil region" evidence="9">
    <location>
        <begin position="151"/>
        <end position="202"/>
    </location>
</feature>
<evidence type="ECO:0000256" key="9">
    <source>
        <dbReference type="SAM" id="Coils"/>
    </source>
</evidence>
<dbReference type="Proteomes" id="UP000053477">
    <property type="component" value="Unassembled WGS sequence"/>
</dbReference>
<evidence type="ECO:0000256" key="4">
    <source>
        <dbReference type="ARBA" id="ARBA00022448"/>
    </source>
</evidence>
<feature type="region of interest" description="Disordered" evidence="10">
    <location>
        <begin position="725"/>
        <end position="759"/>
    </location>
</feature>
<dbReference type="OrthoDB" id="296793at2759"/>
<dbReference type="STRING" id="27342.A0A0H2RRP0"/>
<dbReference type="FunCoup" id="A0A0H2RRP0">
    <property type="interactions" value="625"/>
</dbReference>
<dbReference type="GO" id="GO:0017119">
    <property type="term" value="C:Golgi transport complex"/>
    <property type="evidence" value="ECO:0007669"/>
    <property type="project" value="TreeGrafter"/>
</dbReference>
<dbReference type="InterPro" id="IPR048685">
    <property type="entry name" value="COG3_C"/>
</dbReference>
<evidence type="ECO:0000259" key="12">
    <source>
        <dbReference type="Pfam" id="PF20671"/>
    </source>
</evidence>
<keyword evidence="6" id="KW-0333">Golgi apparatus</keyword>
<keyword evidence="9" id="KW-0175">Coiled coil</keyword>
<feature type="compositionally biased region" description="Low complexity" evidence="10">
    <location>
        <begin position="736"/>
        <end position="759"/>
    </location>
</feature>
<evidence type="ECO:0000256" key="3">
    <source>
        <dbReference type="ARBA" id="ARBA00020976"/>
    </source>
</evidence>
<proteinExistence type="inferred from homology"/>
<feature type="compositionally biased region" description="Acidic residues" evidence="10">
    <location>
        <begin position="456"/>
        <end position="465"/>
    </location>
</feature>
<keyword evidence="14" id="KW-1185">Reference proteome</keyword>
<feature type="region of interest" description="Disordered" evidence="10">
    <location>
        <begin position="452"/>
        <end position="477"/>
    </location>
</feature>
<evidence type="ECO:0000256" key="5">
    <source>
        <dbReference type="ARBA" id="ARBA00022927"/>
    </source>
</evidence>
<feature type="domain" description="Conserved oligomeric Golgi complex subunit 3 C-terminal" evidence="12">
    <location>
        <begin position="305"/>
        <end position="635"/>
    </location>
</feature>
<dbReference type="PANTHER" id="PTHR13302">
    <property type="entry name" value="CONSERVED OLIGOMERIC GOLGI COMPLEX COMPONENT 3"/>
    <property type="match status" value="1"/>
</dbReference>
<name>A0A0H2RRP0_9AGAM</name>
<dbReference type="PANTHER" id="PTHR13302:SF8">
    <property type="entry name" value="CONSERVED OLIGOMERIC GOLGI COMPLEX SUBUNIT 3"/>
    <property type="match status" value="1"/>
</dbReference>
<feature type="region of interest" description="Disordered" evidence="10">
    <location>
        <begin position="1"/>
        <end position="77"/>
    </location>
</feature>
<dbReference type="InterPro" id="IPR048320">
    <property type="entry name" value="COG3_N"/>
</dbReference>
<evidence type="ECO:0000256" key="6">
    <source>
        <dbReference type="ARBA" id="ARBA00023034"/>
    </source>
</evidence>
<evidence type="ECO:0000256" key="10">
    <source>
        <dbReference type="SAM" id="MobiDB-lite"/>
    </source>
</evidence>
<gene>
    <name evidence="13" type="ORF">SCHPADRAFT_939684</name>
</gene>
<dbReference type="AlphaFoldDB" id="A0A0H2RRP0"/>
<dbReference type="EMBL" id="KQ085946">
    <property type="protein sequence ID" value="KLO14272.1"/>
    <property type="molecule type" value="Genomic_DNA"/>
</dbReference>
<reference evidence="13 14" key="1">
    <citation type="submission" date="2015-04" db="EMBL/GenBank/DDBJ databases">
        <title>Complete genome sequence of Schizopora paradoxa KUC8140, a cosmopolitan wood degrader in East Asia.</title>
        <authorList>
            <consortium name="DOE Joint Genome Institute"/>
            <person name="Min B."/>
            <person name="Park H."/>
            <person name="Jang Y."/>
            <person name="Kim J.-J."/>
            <person name="Kim K.H."/>
            <person name="Pangilinan J."/>
            <person name="Lipzen A."/>
            <person name="Riley R."/>
            <person name="Grigoriev I.V."/>
            <person name="Spatafora J.W."/>
            <person name="Choi I.-G."/>
        </authorList>
    </citation>
    <scope>NUCLEOTIDE SEQUENCE [LARGE SCALE GENOMIC DNA]</scope>
    <source>
        <strain evidence="13 14">KUC8140</strain>
    </source>
</reference>
<dbReference type="GO" id="GO:0006891">
    <property type="term" value="P:intra-Golgi vesicle-mediated transport"/>
    <property type="evidence" value="ECO:0007669"/>
    <property type="project" value="TreeGrafter"/>
</dbReference>
<accession>A0A0H2RRP0</accession>
<dbReference type="GO" id="GO:0005801">
    <property type="term" value="C:cis-Golgi network"/>
    <property type="evidence" value="ECO:0007669"/>
    <property type="project" value="InterPro"/>
</dbReference>
<dbReference type="GO" id="GO:0007030">
    <property type="term" value="P:Golgi organization"/>
    <property type="evidence" value="ECO:0007669"/>
    <property type="project" value="TreeGrafter"/>
</dbReference>
<evidence type="ECO:0000259" key="11">
    <source>
        <dbReference type="Pfam" id="PF04136"/>
    </source>
</evidence>
<sequence>MANSLKVPVKRTGTPVLAPSPYAKPTITLEEWESKAPLTDKELRSVSSVQKAQGNKPLPLKSSSEDGPSTPRAATPVQHLKARFASPALPSSSRTGTPVPGPSNPLLPSHPIQTPQQFYDWFAQIERSVARSQESHYRTHLDGVSKHLETCDELLDQVDEVKHDVDTMLEDWRAVESGGKSLKDASEELLDERDRLIKLSEDIGARLEYFQELERATRMLNHPGESLVMQHDFLDMVERVDICIDFLASHRDYHEAEVYLLRFRQCLTRAMTLIKMYFVGSLKALVADVSRRMTDKDTSHTAALHLLYTRFQSVSAQLSPLLGELERRTLVHPDELSSLLAECHSSYFTARRTLLTGRIVEEIRGLNPRGADLVELTRSGCTYLKQLCIDEYAIYRCFFNSGKDQLYQYLEGLCDYLYDDLRPRILHEARLHVLCDVCKVLQALMVLDVPDLEPSSSDEDDDDLNDLGHKPNGHALGSKSQGLGRLHIGHMLQSVLQDAQTRLFFKAQTVVQSDIRNYSAKPEDLDYPKVLQDSRKSKQHARADTTEDELFPFQLTSYDKNDAWYPTLKSTVSILSQLHQFVQPSIFNDIAQESLDLCRSNLVTASSLVAARDLPNTELDGQLFLVRHLLVLKEMAGGLNLIERGSNGPLELHHVADTLRDMLRTTNLLPYAFSGASTKLGDASALSMKERIDDDLRLACEHVIATSASLATRMLHTFMTVTTGRPLPSDLKGQKPSITAQSAASTSTSTSTPPIASPSRDAAIELDEEYRTKFIPQELPSVVARLRLYLDERGGSSTVNILLSHIQEKIVDEYISFRKATEYMPMVDESVRFKATVDEFRTFIKTLC</sequence>
<dbReference type="Pfam" id="PF04136">
    <property type="entry name" value="COG3_N"/>
    <property type="match status" value="1"/>
</dbReference>
<dbReference type="GO" id="GO:0000139">
    <property type="term" value="C:Golgi membrane"/>
    <property type="evidence" value="ECO:0007669"/>
    <property type="project" value="UniProtKB-SubCell"/>
</dbReference>
<evidence type="ECO:0000256" key="7">
    <source>
        <dbReference type="ARBA" id="ARBA00023136"/>
    </source>
</evidence>
<dbReference type="InterPro" id="IPR007265">
    <property type="entry name" value="COG_su3"/>
</dbReference>
<evidence type="ECO:0000256" key="2">
    <source>
        <dbReference type="ARBA" id="ARBA00009936"/>
    </source>
</evidence>
<keyword evidence="7" id="KW-0472">Membrane</keyword>
<evidence type="ECO:0000256" key="8">
    <source>
        <dbReference type="ARBA" id="ARBA00031339"/>
    </source>
</evidence>
<feature type="domain" description="Conserved oligomeric Golgi complex subunit 3 N-terminal" evidence="11">
    <location>
        <begin position="140"/>
        <end position="283"/>
    </location>
</feature>